<comment type="caution">
    <text evidence="4">The sequence shown here is derived from an EMBL/GenBank/DDBJ whole genome shotgun (WGS) entry which is preliminary data.</text>
</comment>
<protein>
    <submittedName>
        <fullName evidence="4">Thioesterase</fullName>
    </submittedName>
</protein>
<accession>A0A916UBY5</accession>
<dbReference type="EMBL" id="BMGG01000004">
    <property type="protein sequence ID" value="GGC66761.1"/>
    <property type="molecule type" value="Genomic_DNA"/>
</dbReference>
<organism evidence="4 5">
    <name type="scientific">Chelatococcus reniformis</name>
    <dbReference type="NCBI Taxonomy" id="1494448"/>
    <lineage>
        <taxon>Bacteria</taxon>
        <taxon>Pseudomonadati</taxon>
        <taxon>Pseudomonadota</taxon>
        <taxon>Alphaproteobacteria</taxon>
        <taxon>Hyphomicrobiales</taxon>
        <taxon>Chelatococcaceae</taxon>
        <taxon>Chelatococcus</taxon>
    </lineage>
</organism>
<evidence type="ECO:0000256" key="2">
    <source>
        <dbReference type="ARBA" id="ARBA00022801"/>
    </source>
</evidence>
<dbReference type="Pfam" id="PF03061">
    <property type="entry name" value="4HBT"/>
    <property type="match status" value="1"/>
</dbReference>
<dbReference type="InterPro" id="IPR003736">
    <property type="entry name" value="PAAI_dom"/>
</dbReference>
<reference evidence="4" key="2">
    <citation type="submission" date="2020-09" db="EMBL/GenBank/DDBJ databases">
        <authorList>
            <person name="Sun Q."/>
            <person name="Zhou Y."/>
        </authorList>
    </citation>
    <scope>NUCLEOTIDE SEQUENCE</scope>
    <source>
        <strain evidence="4">CGMCC 1.12919</strain>
    </source>
</reference>
<dbReference type="InterPro" id="IPR029069">
    <property type="entry name" value="HotDog_dom_sf"/>
</dbReference>
<dbReference type="SUPFAM" id="SSF54637">
    <property type="entry name" value="Thioesterase/thiol ester dehydrase-isomerase"/>
    <property type="match status" value="1"/>
</dbReference>
<dbReference type="NCBIfam" id="TIGR00369">
    <property type="entry name" value="unchar_dom_1"/>
    <property type="match status" value="1"/>
</dbReference>
<evidence type="ECO:0000256" key="1">
    <source>
        <dbReference type="ARBA" id="ARBA00008324"/>
    </source>
</evidence>
<proteinExistence type="inferred from homology"/>
<keyword evidence="5" id="KW-1185">Reference proteome</keyword>
<dbReference type="Proteomes" id="UP000637002">
    <property type="component" value="Unassembled WGS sequence"/>
</dbReference>
<dbReference type="PANTHER" id="PTHR21660">
    <property type="entry name" value="THIOESTERASE SUPERFAMILY MEMBER-RELATED"/>
    <property type="match status" value="1"/>
</dbReference>
<dbReference type="GO" id="GO:0047617">
    <property type="term" value="F:fatty acyl-CoA hydrolase activity"/>
    <property type="evidence" value="ECO:0007669"/>
    <property type="project" value="InterPro"/>
</dbReference>
<gene>
    <name evidence="4" type="ORF">GCM10010994_26680</name>
</gene>
<dbReference type="RefSeq" id="WP_188609647.1">
    <property type="nucleotide sequence ID" value="NZ_BMGG01000004.1"/>
</dbReference>
<dbReference type="PANTHER" id="PTHR21660:SF1">
    <property type="entry name" value="ACYL-COENZYME A THIOESTERASE 13"/>
    <property type="match status" value="1"/>
</dbReference>
<feature type="domain" description="Thioesterase" evidence="3">
    <location>
        <begin position="62"/>
        <end position="133"/>
    </location>
</feature>
<comment type="similarity">
    <text evidence="1">Belongs to the thioesterase PaaI family.</text>
</comment>
<evidence type="ECO:0000259" key="3">
    <source>
        <dbReference type="Pfam" id="PF03061"/>
    </source>
</evidence>
<dbReference type="AlphaFoldDB" id="A0A916UBY5"/>
<keyword evidence="2" id="KW-0378">Hydrolase</keyword>
<dbReference type="InterPro" id="IPR039298">
    <property type="entry name" value="ACOT13"/>
</dbReference>
<dbReference type="InterPro" id="IPR006683">
    <property type="entry name" value="Thioestr_dom"/>
</dbReference>
<dbReference type="Gene3D" id="3.10.129.10">
    <property type="entry name" value="Hotdog Thioesterase"/>
    <property type="match status" value="1"/>
</dbReference>
<sequence>MADDKERRRARVVEEGEFAGWRTPDRDTFDSRSGPYYHRREADGSMRCAFRADRRHLNGLDMVHGGALLTFADHAIFMIASREIEGMPSVTVTLNSEFVGACSEGDLIEASGEVVRAGASMIFVRGLLKTGTQPVLSFSATIKRIRPKTPPNPGAGVD</sequence>
<name>A0A916UBY5_9HYPH</name>
<dbReference type="CDD" id="cd03443">
    <property type="entry name" value="PaaI_thioesterase"/>
    <property type="match status" value="1"/>
</dbReference>
<reference evidence="4" key="1">
    <citation type="journal article" date="2014" name="Int. J. Syst. Evol. Microbiol.">
        <title>Complete genome sequence of Corynebacterium casei LMG S-19264T (=DSM 44701T), isolated from a smear-ripened cheese.</title>
        <authorList>
            <consortium name="US DOE Joint Genome Institute (JGI-PGF)"/>
            <person name="Walter F."/>
            <person name="Albersmeier A."/>
            <person name="Kalinowski J."/>
            <person name="Ruckert C."/>
        </authorList>
    </citation>
    <scope>NUCLEOTIDE SEQUENCE</scope>
    <source>
        <strain evidence="4">CGMCC 1.12919</strain>
    </source>
</reference>
<evidence type="ECO:0000313" key="5">
    <source>
        <dbReference type="Proteomes" id="UP000637002"/>
    </source>
</evidence>
<evidence type="ECO:0000313" key="4">
    <source>
        <dbReference type="EMBL" id="GGC66761.1"/>
    </source>
</evidence>